<gene>
    <name evidence="2" type="ORF">BSTOLATCC_MIC1062</name>
</gene>
<name>A0AAU9IPJ7_9CILI</name>
<feature type="region of interest" description="Disordered" evidence="1">
    <location>
        <begin position="113"/>
        <end position="138"/>
    </location>
</feature>
<evidence type="ECO:0000256" key="1">
    <source>
        <dbReference type="SAM" id="MobiDB-lite"/>
    </source>
</evidence>
<accession>A0AAU9IPJ7</accession>
<dbReference type="Proteomes" id="UP001162131">
    <property type="component" value="Unassembled WGS sequence"/>
</dbReference>
<protein>
    <submittedName>
        <fullName evidence="2">Uncharacterized protein</fullName>
    </submittedName>
</protein>
<keyword evidence="3" id="KW-1185">Reference proteome</keyword>
<feature type="region of interest" description="Disordered" evidence="1">
    <location>
        <begin position="1"/>
        <end position="20"/>
    </location>
</feature>
<evidence type="ECO:0000313" key="2">
    <source>
        <dbReference type="EMBL" id="CAG9310208.1"/>
    </source>
</evidence>
<feature type="compositionally biased region" description="Polar residues" evidence="1">
    <location>
        <begin position="7"/>
        <end position="20"/>
    </location>
</feature>
<comment type="caution">
    <text evidence="2">The sequence shown here is derived from an EMBL/GenBank/DDBJ whole genome shotgun (WGS) entry which is preliminary data.</text>
</comment>
<dbReference type="EMBL" id="CAJZBQ010000002">
    <property type="protein sequence ID" value="CAG9310208.1"/>
    <property type="molecule type" value="Genomic_DNA"/>
</dbReference>
<sequence>MQKESNSEQQNNCASLPTFTSKPIYRARRIFPQKTPEKRFSSISDKDTIEIVEKTDYNQFARNPFRTAHLDDVLFNSNSRKQESDSFGEPAKKALNFDDKNLEHSFAQLLTPEYGNLSGKRKRTDNTEPKTCKKDKRSAGPVPIMMVELIDPETNQTENFRCFKEETMFKHIGIELEESKGDADNDVNSDEDLISESVNFLTQELEEEITKQP</sequence>
<dbReference type="AlphaFoldDB" id="A0AAU9IPJ7"/>
<reference evidence="2" key="1">
    <citation type="submission" date="2021-09" db="EMBL/GenBank/DDBJ databases">
        <authorList>
            <consortium name="AG Swart"/>
            <person name="Singh M."/>
            <person name="Singh A."/>
            <person name="Seah K."/>
            <person name="Emmerich C."/>
        </authorList>
    </citation>
    <scope>NUCLEOTIDE SEQUENCE</scope>
    <source>
        <strain evidence="2">ATCC30299</strain>
    </source>
</reference>
<evidence type="ECO:0000313" key="3">
    <source>
        <dbReference type="Proteomes" id="UP001162131"/>
    </source>
</evidence>
<proteinExistence type="predicted"/>
<organism evidence="2 3">
    <name type="scientific">Blepharisma stoltei</name>
    <dbReference type="NCBI Taxonomy" id="1481888"/>
    <lineage>
        <taxon>Eukaryota</taxon>
        <taxon>Sar</taxon>
        <taxon>Alveolata</taxon>
        <taxon>Ciliophora</taxon>
        <taxon>Postciliodesmatophora</taxon>
        <taxon>Heterotrichea</taxon>
        <taxon>Heterotrichida</taxon>
        <taxon>Blepharismidae</taxon>
        <taxon>Blepharisma</taxon>
    </lineage>
</organism>